<keyword evidence="6" id="KW-0503">Monooxygenase</keyword>
<keyword evidence="7" id="KW-1133">Transmembrane helix</keyword>
<dbReference type="Pfam" id="PF00067">
    <property type="entry name" value="p450"/>
    <property type="match status" value="1"/>
</dbReference>
<dbReference type="InterPro" id="IPR002401">
    <property type="entry name" value="Cyt_P450_E_grp-I"/>
</dbReference>
<evidence type="ECO:0000256" key="1">
    <source>
        <dbReference type="ARBA" id="ARBA00001971"/>
    </source>
</evidence>
<reference evidence="8" key="2">
    <citation type="submission" date="2023-05" db="EMBL/GenBank/DDBJ databases">
        <authorList>
            <consortium name="Lawrence Berkeley National Laboratory"/>
            <person name="Steindorff A."/>
            <person name="Hensen N."/>
            <person name="Bonometti L."/>
            <person name="Westerberg I."/>
            <person name="Brannstrom I.O."/>
            <person name="Guillou S."/>
            <person name="Cros-Aarteil S."/>
            <person name="Calhoun S."/>
            <person name="Haridas S."/>
            <person name="Kuo A."/>
            <person name="Mondo S."/>
            <person name="Pangilinan J."/>
            <person name="Riley R."/>
            <person name="Labutti K."/>
            <person name="Andreopoulos B."/>
            <person name="Lipzen A."/>
            <person name="Chen C."/>
            <person name="Yanf M."/>
            <person name="Daum C."/>
            <person name="Ng V."/>
            <person name="Clum A."/>
            <person name="Ohm R."/>
            <person name="Martin F."/>
            <person name="Silar P."/>
            <person name="Natvig D."/>
            <person name="Lalanne C."/>
            <person name="Gautier V."/>
            <person name="Ament-Velasquez S.L."/>
            <person name="Kruys A."/>
            <person name="Hutchinson M.I."/>
            <person name="Powell A.J."/>
            <person name="Barry K."/>
            <person name="Miller A.N."/>
            <person name="Grigoriev I.V."/>
            <person name="Debuchy R."/>
            <person name="Gladieux P."/>
            <person name="Thoren M.H."/>
            <person name="Johannesson H."/>
        </authorList>
    </citation>
    <scope>NUCLEOTIDE SEQUENCE</scope>
    <source>
        <strain evidence="8">PSN293</strain>
    </source>
</reference>
<protein>
    <submittedName>
        <fullName evidence="8">Cytochrome P450</fullName>
    </submittedName>
</protein>
<dbReference type="GO" id="GO:0016705">
    <property type="term" value="F:oxidoreductase activity, acting on paired donors, with incorporation or reduction of molecular oxygen"/>
    <property type="evidence" value="ECO:0007669"/>
    <property type="project" value="InterPro"/>
</dbReference>
<dbReference type="Proteomes" id="UP001301769">
    <property type="component" value="Unassembled WGS sequence"/>
</dbReference>
<dbReference type="GO" id="GO:0004497">
    <property type="term" value="F:monooxygenase activity"/>
    <property type="evidence" value="ECO:0007669"/>
    <property type="project" value="UniProtKB-KW"/>
</dbReference>
<evidence type="ECO:0000256" key="7">
    <source>
        <dbReference type="SAM" id="Phobius"/>
    </source>
</evidence>
<comment type="caution">
    <text evidence="8">The sequence shown here is derived from an EMBL/GenBank/DDBJ whole genome shotgun (WGS) entry which is preliminary data.</text>
</comment>
<dbReference type="Gene3D" id="1.10.630.10">
    <property type="entry name" value="Cytochrome P450"/>
    <property type="match status" value="1"/>
</dbReference>
<dbReference type="GO" id="GO:0005506">
    <property type="term" value="F:iron ion binding"/>
    <property type="evidence" value="ECO:0007669"/>
    <property type="project" value="InterPro"/>
</dbReference>
<feature type="transmembrane region" description="Helical" evidence="7">
    <location>
        <begin position="6"/>
        <end position="28"/>
    </location>
</feature>
<evidence type="ECO:0000313" key="9">
    <source>
        <dbReference type="Proteomes" id="UP001301769"/>
    </source>
</evidence>
<keyword evidence="9" id="KW-1185">Reference proteome</keyword>
<evidence type="ECO:0000256" key="2">
    <source>
        <dbReference type="ARBA" id="ARBA00022617"/>
    </source>
</evidence>
<dbReference type="AlphaFoldDB" id="A0AAN6YBG7"/>
<evidence type="ECO:0000256" key="6">
    <source>
        <dbReference type="RuleBase" id="RU000461"/>
    </source>
</evidence>
<dbReference type="PRINTS" id="PR00385">
    <property type="entry name" value="P450"/>
</dbReference>
<keyword evidence="6" id="KW-0560">Oxidoreductase</keyword>
<dbReference type="EMBL" id="MU858071">
    <property type="protein sequence ID" value="KAK4216228.1"/>
    <property type="molecule type" value="Genomic_DNA"/>
</dbReference>
<reference evidence="8" key="1">
    <citation type="journal article" date="2023" name="Mol. Phylogenet. Evol.">
        <title>Genome-scale phylogeny and comparative genomics of the fungal order Sordariales.</title>
        <authorList>
            <person name="Hensen N."/>
            <person name="Bonometti L."/>
            <person name="Westerberg I."/>
            <person name="Brannstrom I.O."/>
            <person name="Guillou S."/>
            <person name="Cros-Aarteil S."/>
            <person name="Calhoun S."/>
            <person name="Haridas S."/>
            <person name="Kuo A."/>
            <person name="Mondo S."/>
            <person name="Pangilinan J."/>
            <person name="Riley R."/>
            <person name="LaButti K."/>
            <person name="Andreopoulos B."/>
            <person name="Lipzen A."/>
            <person name="Chen C."/>
            <person name="Yan M."/>
            <person name="Daum C."/>
            <person name="Ng V."/>
            <person name="Clum A."/>
            <person name="Steindorff A."/>
            <person name="Ohm R.A."/>
            <person name="Martin F."/>
            <person name="Silar P."/>
            <person name="Natvig D.O."/>
            <person name="Lalanne C."/>
            <person name="Gautier V."/>
            <person name="Ament-Velasquez S.L."/>
            <person name="Kruys A."/>
            <person name="Hutchinson M.I."/>
            <person name="Powell A.J."/>
            <person name="Barry K."/>
            <person name="Miller A.N."/>
            <person name="Grigoriev I.V."/>
            <person name="Debuchy R."/>
            <person name="Gladieux P."/>
            <person name="Hiltunen Thoren M."/>
            <person name="Johannesson H."/>
        </authorList>
    </citation>
    <scope>NUCLEOTIDE SEQUENCE</scope>
    <source>
        <strain evidence="8">PSN293</strain>
    </source>
</reference>
<dbReference type="GO" id="GO:0020037">
    <property type="term" value="F:heme binding"/>
    <property type="evidence" value="ECO:0007669"/>
    <property type="project" value="InterPro"/>
</dbReference>
<dbReference type="PROSITE" id="PS00086">
    <property type="entry name" value="CYTOCHROME_P450"/>
    <property type="match status" value="1"/>
</dbReference>
<keyword evidence="7" id="KW-0472">Membrane</keyword>
<dbReference type="SUPFAM" id="SSF48264">
    <property type="entry name" value="Cytochrome P450"/>
    <property type="match status" value="1"/>
</dbReference>
<organism evidence="8 9">
    <name type="scientific">Rhypophila decipiens</name>
    <dbReference type="NCBI Taxonomy" id="261697"/>
    <lineage>
        <taxon>Eukaryota</taxon>
        <taxon>Fungi</taxon>
        <taxon>Dikarya</taxon>
        <taxon>Ascomycota</taxon>
        <taxon>Pezizomycotina</taxon>
        <taxon>Sordariomycetes</taxon>
        <taxon>Sordariomycetidae</taxon>
        <taxon>Sordariales</taxon>
        <taxon>Naviculisporaceae</taxon>
        <taxon>Rhypophila</taxon>
    </lineage>
</organism>
<keyword evidence="7" id="KW-0812">Transmembrane</keyword>
<sequence>MISDVLVGHLPFLISALVLFWVLSTIIYRRYFHPLSKVPGPFLWSISTLPIFYHQGLREGQLMHVLPGLHAKYGPVVRISPNEVHLSDPEAYDKIHNVGTKFYKDPSFYSPLDGVLRTPIILTIISNDQHRVRRGAITPFFSRRSVLELEGMVLDKAKKLIRLMEDVFLSTNNQTEPKKEAAVFDMHHAIRAFSVDVITEYAYARCWNQMDAKDYGKDYQDAIRSIQGFMPYLLSFPAIVLPIFGLLPDGLLKAASPPFRRWIESVEVVNAAVIEVRNQIAQGIKPARRTIFHDLMEPPVSVEDEKMMPEGMKHRQSLSDETVLGDAVNVTGAGAETTGSTTARAIFEVLSNPGIYQRLSQELRDEFPDGIDSMTLPALEKLPLLTGVIKEALRLNPGLPGHLPRVVPPSGATFNGYTLPGGTSVSMSAWVQHHNPEAFPNPTVFDPYRWINNDVDKLRFQDKHMIHFGRGTRNCVGQNLAMCELYVSLAAIFHRFGYDAAPGEGRLEAEPGFVREDLRIVELILGYHPVNARKFGIIMRR</sequence>
<evidence type="ECO:0000313" key="8">
    <source>
        <dbReference type="EMBL" id="KAK4216228.1"/>
    </source>
</evidence>
<keyword evidence="4 5" id="KW-0408">Iron</keyword>
<dbReference type="PRINTS" id="PR00463">
    <property type="entry name" value="EP450I"/>
</dbReference>
<evidence type="ECO:0000256" key="3">
    <source>
        <dbReference type="ARBA" id="ARBA00022723"/>
    </source>
</evidence>
<proteinExistence type="inferred from homology"/>
<evidence type="ECO:0000256" key="4">
    <source>
        <dbReference type="ARBA" id="ARBA00023004"/>
    </source>
</evidence>
<keyword evidence="2 5" id="KW-0349">Heme</keyword>
<accession>A0AAN6YBG7</accession>
<dbReference type="PANTHER" id="PTHR24305:SF152">
    <property type="entry name" value="P450, PUTATIVE (EUROFUNG)-RELATED"/>
    <property type="match status" value="1"/>
</dbReference>
<dbReference type="InterPro" id="IPR036396">
    <property type="entry name" value="Cyt_P450_sf"/>
</dbReference>
<comment type="cofactor">
    <cofactor evidence="1 5">
        <name>heme</name>
        <dbReference type="ChEBI" id="CHEBI:30413"/>
    </cofactor>
</comment>
<name>A0AAN6YBG7_9PEZI</name>
<dbReference type="InterPro" id="IPR001128">
    <property type="entry name" value="Cyt_P450"/>
</dbReference>
<dbReference type="InterPro" id="IPR050121">
    <property type="entry name" value="Cytochrome_P450_monoxygenase"/>
</dbReference>
<dbReference type="CDD" id="cd11062">
    <property type="entry name" value="CYP58-like"/>
    <property type="match status" value="1"/>
</dbReference>
<comment type="similarity">
    <text evidence="6">Belongs to the cytochrome P450 family.</text>
</comment>
<dbReference type="InterPro" id="IPR017972">
    <property type="entry name" value="Cyt_P450_CS"/>
</dbReference>
<gene>
    <name evidence="8" type="ORF">QBC37DRAFT_471617</name>
</gene>
<feature type="binding site" description="axial binding residue" evidence="5">
    <location>
        <position position="475"/>
    </location>
    <ligand>
        <name>heme</name>
        <dbReference type="ChEBI" id="CHEBI:30413"/>
    </ligand>
    <ligandPart>
        <name>Fe</name>
        <dbReference type="ChEBI" id="CHEBI:18248"/>
    </ligandPart>
</feature>
<keyword evidence="3 5" id="KW-0479">Metal-binding</keyword>
<dbReference type="PANTHER" id="PTHR24305">
    <property type="entry name" value="CYTOCHROME P450"/>
    <property type="match status" value="1"/>
</dbReference>
<evidence type="ECO:0000256" key="5">
    <source>
        <dbReference type="PIRSR" id="PIRSR602401-1"/>
    </source>
</evidence>